<keyword evidence="3" id="KW-1185">Reference proteome</keyword>
<name>A0A9P5BZ73_9PLEO</name>
<dbReference type="Proteomes" id="UP000758155">
    <property type="component" value="Unassembled WGS sequence"/>
</dbReference>
<comment type="caution">
    <text evidence="2">The sequence shown here is derived from an EMBL/GenBank/DDBJ whole genome shotgun (WGS) entry which is preliminary data.</text>
</comment>
<feature type="compositionally biased region" description="Basic residues" evidence="1">
    <location>
        <begin position="19"/>
        <end position="29"/>
    </location>
</feature>
<dbReference type="AlphaFoldDB" id="A0A9P5BZ73"/>
<protein>
    <submittedName>
        <fullName evidence="2">Uncharacterized protein</fullName>
    </submittedName>
</protein>
<sequence length="50" mass="6157">MQQHGRWEEEEEEEEEEKKKKKKKKKKKTIRVWKSIGDTMLVLDNETLRA</sequence>
<evidence type="ECO:0000256" key="1">
    <source>
        <dbReference type="SAM" id="MobiDB-lite"/>
    </source>
</evidence>
<feature type="region of interest" description="Disordered" evidence="1">
    <location>
        <begin position="1"/>
        <end position="29"/>
    </location>
</feature>
<evidence type="ECO:0000313" key="3">
    <source>
        <dbReference type="Proteomes" id="UP000758155"/>
    </source>
</evidence>
<dbReference type="EMBL" id="SWKV01000050">
    <property type="protein sequence ID" value="KAF3036488.1"/>
    <property type="molecule type" value="Genomic_DNA"/>
</dbReference>
<proteinExistence type="predicted"/>
<reference evidence="2" key="1">
    <citation type="submission" date="2019-04" db="EMBL/GenBank/DDBJ databases">
        <title>Sequencing of skin fungus with MAO and IRED activity.</title>
        <authorList>
            <person name="Marsaioli A.J."/>
            <person name="Bonatto J.M.C."/>
            <person name="Reis Junior O."/>
        </authorList>
    </citation>
    <scope>NUCLEOTIDE SEQUENCE</scope>
    <source>
        <strain evidence="2">28M1</strain>
    </source>
</reference>
<gene>
    <name evidence="2" type="ORF">E8E12_007527</name>
</gene>
<evidence type="ECO:0000313" key="2">
    <source>
        <dbReference type="EMBL" id="KAF3036488.1"/>
    </source>
</evidence>
<organism evidence="2 3">
    <name type="scientific">Didymella heteroderae</name>
    <dbReference type="NCBI Taxonomy" id="1769908"/>
    <lineage>
        <taxon>Eukaryota</taxon>
        <taxon>Fungi</taxon>
        <taxon>Dikarya</taxon>
        <taxon>Ascomycota</taxon>
        <taxon>Pezizomycotina</taxon>
        <taxon>Dothideomycetes</taxon>
        <taxon>Pleosporomycetidae</taxon>
        <taxon>Pleosporales</taxon>
        <taxon>Pleosporineae</taxon>
        <taxon>Didymellaceae</taxon>
        <taxon>Didymella</taxon>
    </lineage>
</organism>
<accession>A0A9P5BZ73</accession>